<dbReference type="AlphaFoldDB" id="A0AAE0LW94"/>
<sequence length="175" mass="20185">MVSNKKRLYIALYPSGVARNDERKYHWGFLTGPKIEDEEEVPGTRYHVKNHPIQGWVYEERHVTNVQSTVTLLARILIAKIEDERRLVASFRNTPVVQADPNWRCRAWVRAVLASIKRDGRAVGTSNLSWAEIEPLARDYVAKKAESGRYGVSQIENMNQPKPTWDMLEDKEIVP</sequence>
<protein>
    <submittedName>
        <fullName evidence="1">Uncharacterized protein</fullName>
    </submittedName>
</protein>
<dbReference type="RefSeq" id="XP_062663411.1">
    <property type="nucleotide sequence ID" value="XM_062802656.1"/>
</dbReference>
<dbReference type="EMBL" id="JAUEPN010000001">
    <property type="protein sequence ID" value="KAK3299897.1"/>
    <property type="molecule type" value="Genomic_DNA"/>
</dbReference>
<reference evidence="1" key="2">
    <citation type="submission" date="2023-06" db="EMBL/GenBank/DDBJ databases">
        <authorList>
            <consortium name="Lawrence Berkeley National Laboratory"/>
            <person name="Haridas S."/>
            <person name="Hensen N."/>
            <person name="Bonometti L."/>
            <person name="Westerberg I."/>
            <person name="Brannstrom I.O."/>
            <person name="Guillou S."/>
            <person name="Cros-Aarteil S."/>
            <person name="Calhoun S."/>
            <person name="Kuo A."/>
            <person name="Mondo S."/>
            <person name="Pangilinan J."/>
            <person name="Riley R."/>
            <person name="Labutti K."/>
            <person name="Andreopoulos B."/>
            <person name="Lipzen A."/>
            <person name="Chen C."/>
            <person name="Yanf M."/>
            <person name="Daum C."/>
            <person name="Ng V."/>
            <person name="Clum A."/>
            <person name="Steindorff A."/>
            <person name="Ohm R."/>
            <person name="Martin F."/>
            <person name="Silar P."/>
            <person name="Natvig D."/>
            <person name="Lalanne C."/>
            <person name="Gautier V."/>
            <person name="Ament-Velasquez S.L."/>
            <person name="Kruys A."/>
            <person name="Hutchinson M.I."/>
            <person name="Powell A.J."/>
            <person name="Barry K."/>
            <person name="Miller A.N."/>
            <person name="Grigoriev I.V."/>
            <person name="Debuchy R."/>
            <person name="Gladieux P."/>
            <person name="Thoren M.H."/>
            <person name="Johannesson H."/>
        </authorList>
    </citation>
    <scope>NUCLEOTIDE SEQUENCE</scope>
    <source>
        <strain evidence="1">CBS 168.71</strain>
    </source>
</reference>
<name>A0AAE0LW94_9PEZI</name>
<accession>A0AAE0LW94</accession>
<evidence type="ECO:0000313" key="1">
    <source>
        <dbReference type="EMBL" id="KAK3299897.1"/>
    </source>
</evidence>
<reference evidence="1" key="1">
    <citation type="journal article" date="2023" name="Mol. Phylogenet. Evol.">
        <title>Genome-scale phylogeny and comparative genomics of the fungal order Sordariales.</title>
        <authorList>
            <person name="Hensen N."/>
            <person name="Bonometti L."/>
            <person name="Westerberg I."/>
            <person name="Brannstrom I.O."/>
            <person name="Guillou S."/>
            <person name="Cros-Aarteil S."/>
            <person name="Calhoun S."/>
            <person name="Haridas S."/>
            <person name="Kuo A."/>
            <person name="Mondo S."/>
            <person name="Pangilinan J."/>
            <person name="Riley R."/>
            <person name="LaButti K."/>
            <person name="Andreopoulos B."/>
            <person name="Lipzen A."/>
            <person name="Chen C."/>
            <person name="Yan M."/>
            <person name="Daum C."/>
            <person name="Ng V."/>
            <person name="Clum A."/>
            <person name="Steindorff A."/>
            <person name="Ohm R.A."/>
            <person name="Martin F."/>
            <person name="Silar P."/>
            <person name="Natvig D.O."/>
            <person name="Lalanne C."/>
            <person name="Gautier V."/>
            <person name="Ament-Velasquez S.L."/>
            <person name="Kruys A."/>
            <person name="Hutchinson M.I."/>
            <person name="Powell A.J."/>
            <person name="Barry K."/>
            <person name="Miller A.N."/>
            <person name="Grigoriev I.V."/>
            <person name="Debuchy R."/>
            <person name="Gladieux P."/>
            <person name="Hiltunen Thoren M."/>
            <person name="Johannesson H."/>
        </authorList>
    </citation>
    <scope>NUCLEOTIDE SEQUENCE</scope>
    <source>
        <strain evidence="1">CBS 168.71</strain>
    </source>
</reference>
<comment type="caution">
    <text evidence="1">The sequence shown here is derived from an EMBL/GenBank/DDBJ whole genome shotgun (WGS) entry which is preliminary data.</text>
</comment>
<gene>
    <name evidence="1" type="ORF">B0H64DRAFT_379386</name>
</gene>
<dbReference type="Proteomes" id="UP001278766">
    <property type="component" value="Unassembled WGS sequence"/>
</dbReference>
<proteinExistence type="predicted"/>
<keyword evidence="2" id="KW-1185">Reference proteome</keyword>
<dbReference type="GeneID" id="87839604"/>
<dbReference type="Pfam" id="PF21858">
    <property type="entry name" value="DUF6914"/>
    <property type="match status" value="1"/>
</dbReference>
<evidence type="ECO:0000313" key="2">
    <source>
        <dbReference type="Proteomes" id="UP001278766"/>
    </source>
</evidence>
<organism evidence="1 2">
    <name type="scientific">Chaetomium fimeti</name>
    <dbReference type="NCBI Taxonomy" id="1854472"/>
    <lineage>
        <taxon>Eukaryota</taxon>
        <taxon>Fungi</taxon>
        <taxon>Dikarya</taxon>
        <taxon>Ascomycota</taxon>
        <taxon>Pezizomycotina</taxon>
        <taxon>Sordariomycetes</taxon>
        <taxon>Sordariomycetidae</taxon>
        <taxon>Sordariales</taxon>
        <taxon>Chaetomiaceae</taxon>
        <taxon>Chaetomium</taxon>
    </lineage>
</organism>
<dbReference type="InterPro" id="IPR054208">
    <property type="entry name" value="DUF6914"/>
</dbReference>